<dbReference type="PATRIC" id="fig|1265819.5.peg.2570"/>
<keyword evidence="16" id="KW-1185">Reference proteome</keyword>
<keyword evidence="4" id="KW-0547">Nucleotide-binding</keyword>
<evidence type="ECO:0000256" key="6">
    <source>
        <dbReference type="ARBA" id="ARBA00022769"/>
    </source>
</evidence>
<keyword evidence="9" id="KW-0238">DNA-binding</keyword>
<evidence type="ECO:0000256" key="8">
    <source>
        <dbReference type="ARBA" id="ARBA00022881"/>
    </source>
</evidence>
<keyword evidence="2" id="KW-0963">Cytoplasm</keyword>
<evidence type="ECO:0000256" key="10">
    <source>
        <dbReference type="ARBA" id="ARBA00023204"/>
    </source>
</evidence>
<keyword evidence="6" id="KW-0228">DNA excision</keyword>
<dbReference type="PANTHER" id="PTHR43152:SF3">
    <property type="entry name" value="UVRABC SYSTEM PROTEIN A"/>
    <property type="match status" value="1"/>
</dbReference>
<dbReference type="GO" id="GO:0004518">
    <property type="term" value="F:nuclease activity"/>
    <property type="evidence" value="ECO:0007669"/>
    <property type="project" value="UniProtKB-KW"/>
</dbReference>
<evidence type="ECO:0000256" key="3">
    <source>
        <dbReference type="ARBA" id="ARBA00022737"/>
    </source>
</evidence>
<evidence type="ECO:0000256" key="7">
    <source>
        <dbReference type="ARBA" id="ARBA00022840"/>
    </source>
</evidence>
<keyword evidence="7" id="KW-0067">ATP-binding</keyword>
<dbReference type="GO" id="GO:0003677">
    <property type="term" value="F:DNA binding"/>
    <property type="evidence" value="ECO:0007669"/>
    <property type="project" value="UniProtKB-KW"/>
</dbReference>
<dbReference type="Gene3D" id="3.40.50.300">
    <property type="entry name" value="P-loop containing nucleotide triphosphate hydrolases"/>
    <property type="match status" value="2"/>
</dbReference>
<gene>
    <name evidence="15" type="ORF">PGRAN_12886</name>
</gene>
<dbReference type="Proteomes" id="UP000019253">
    <property type="component" value="Unassembled WGS sequence"/>
</dbReference>
<dbReference type="PANTHER" id="PTHR43152">
    <property type="entry name" value="UVRABC SYSTEM PROTEIN A"/>
    <property type="match status" value="1"/>
</dbReference>
<comment type="similarity">
    <text evidence="11">Belongs to the ABC transporter superfamily. UvrA family.</text>
</comment>
<protein>
    <recommendedName>
        <fullName evidence="12">UvrABC system protein A</fullName>
    </recommendedName>
    <alternativeName>
        <fullName evidence="13">Excinuclease ABC subunit A</fullName>
    </alternativeName>
</protein>
<name>W7BQP4_9LIST</name>
<sequence length="604" mass="67040">MTQEYIELIGARENNLKNVSIQVPKRKITIFTGVSGSGKSSIVFGTIATESQRQLNETYSNYIRNFLPKYRQPDADKIENLSTSVIIDQKRLGGNSRSTLGTITDINPIIRLLFSRVGEPQIGGSNLFSFNDPVGMCPECHGVGRKITLNLEKMLDKTKSLNDGAILFPTFSVGSWYWNLYAFSGFFDNDKKLMDYSEEEWDKLLYGKDIKFKIEMPTGDMNASYEGLVEKFDRLYINKDGEMSESTKKRVMQYTSEVHCPGCDGTRLSKRTLSCKINGHTIADYTALQVDALIPILREIQDPIALPMTASIMERLQHLVDIGLDYVSLDRETTTLSGGESQRIKMVRHLNSSLTDLLYIFDEPSVGLHPRDVHRLNELLQKLRDKGNTVIVVEHDPDVIQIADHIIDVGPGAGKQGGEIMFEGDFDGLLKSDTLTGNHLKNKIEIKAKIREASGMLPEVRSSLHNLQDVRVSIPKGVLTVVTGVAGSGKSTLIHQVFLKENADAIVIDQSAAHANVRSNPATYSGIMDTIRKLFGEANGVSPSMFSYNSKGACPDCKGLGVISMDLAFMEAIRTPCEACGGKRFQEEVLQYKIENKSISDCLE</sequence>
<comment type="subcellular location">
    <subcellularLocation>
        <location evidence="1">Cytoplasm</location>
    </subcellularLocation>
</comment>
<proteinExistence type="inferred from homology"/>
<feature type="domain" description="ABC transporter" evidence="14">
    <location>
        <begin position="1"/>
        <end position="436"/>
    </location>
</feature>
<comment type="caution">
    <text evidence="15">The sequence shown here is derived from an EMBL/GenBank/DDBJ whole genome shotgun (WGS) entry which is preliminary data.</text>
</comment>
<dbReference type="GO" id="GO:0005524">
    <property type="term" value="F:ATP binding"/>
    <property type="evidence" value="ECO:0007669"/>
    <property type="project" value="UniProtKB-KW"/>
</dbReference>
<dbReference type="GO" id="GO:0016887">
    <property type="term" value="F:ATP hydrolysis activity"/>
    <property type="evidence" value="ECO:0007669"/>
    <property type="project" value="InterPro"/>
</dbReference>
<evidence type="ECO:0000256" key="5">
    <source>
        <dbReference type="ARBA" id="ARBA00022763"/>
    </source>
</evidence>
<dbReference type="Gene3D" id="1.20.1580.10">
    <property type="entry name" value="ABC transporter ATPase like domain"/>
    <property type="match status" value="2"/>
</dbReference>
<evidence type="ECO:0000256" key="1">
    <source>
        <dbReference type="ARBA" id="ARBA00004496"/>
    </source>
</evidence>
<dbReference type="GO" id="GO:0008270">
    <property type="term" value="F:zinc ion binding"/>
    <property type="evidence" value="ECO:0007669"/>
    <property type="project" value="UniProtKB-KW"/>
</dbReference>
<dbReference type="CDD" id="cd03270">
    <property type="entry name" value="ABC_UvrA_I"/>
    <property type="match status" value="1"/>
</dbReference>
<evidence type="ECO:0000256" key="4">
    <source>
        <dbReference type="ARBA" id="ARBA00022741"/>
    </source>
</evidence>
<dbReference type="PROSITE" id="PS50893">
    <property type="entry name" value="ABC_TRANSPORTER_2"/>
    <property type="match status" value="1"/>
</dbReference>
<evidence type="ECO:0000256" key="2">
    <source>
        <dbReference type="ARBA" id="ARBA00022490"/>
    </source>
</evidence>
<accession>W7BQP4</accession>
<keyword evidence="3" id="KW-0677">Repeat</keyword>
<dbReference type="GO" id="GO:0005737">
    <property type="term" value="C:cytoplasm"/>
    <property type="evidence" value="ECO:0007669"/>
    <property type="project" value="UniProtKB-SubCell"/>
</dbReference>
<dbReference type="Gene3D" id="1.10.8.280">
    <property type="entry name" value="ABC transporter ATPase domain-like"/>
    <property type="match status" value="1"/>
</dbReference>
<dbReference type="AlphaFoldDB" id="W7BQP4"/>
<evidence type="ECO:0000313" key="15">
    <source>
        <dbReference type="EMBL" id="EUJ22523.1"/>
    </source>
</evidence>
<evidence type="ECO:0000256" key="11">
    <source>
        <dbReference type="ARBA" id="ARBA00038000"/>
    </source>
</evidence>
<evidence type="ECO:0000256" key="13">
    <source>
        <dbReference type="ARBA" id="ARBA00042156"/>
    </source>
</evidence>
<dbReference type="GO" id="GO:0006281">
    <property type="term" value="P:DNA repair"/>
    <property type="evidence" value="ECO:0007669"/>
    <property type="project" value="UniProtKB-KW"/>
</dbReference>
<keyword evidence="5" id="KW-0227">DNA damage</keyword>
<dbReference type="EMBL" id="AODD01000022">
    <property type="protein sequence ID" value="EUJ22523.1"/>
    <property type="molecule type" value="Genomic_DNA"/>
</dbReference>
<keyword evidence="8" id="KW-0267">Excision nuclease</keyword>
<dbReference type="SUPFAM" id="SSF52540">
    <property type="entry name" value="P-loop containing nucleoside triphosphate hydrolases"/>
    <property type="match status" value="3"/>
</dbReference>
<dbReference type="InterPro" id="IPR003439">
    <property type="entry name" value="ABC_transporter-like_ATP-bd"/>
</dbReference>
<evidence type="ECO:0000256" key="12">
    <source>
        <dbReference type="ARBA" id="ARBA00039316"/>
    </source>
</evidence>
<dbReference type="STRING" id="1265819.PGRAN_12886"/>
<organism evidence="15 16">
    <name type="scientific">Listeria grandensis FSL F6-0971</name>
    <dbReference type="NCBI Taxonomy" id="1265819"/>
    <lineage>
        <taxon>Bacteria</taxon>
        <taxon>Bacillati</taxon>
        <taxon>Bacillota</taxon>
        <taxon>Bacilli</taxon>
        <taxon>Bacillales</taxon>
        <taxon>Listeriaceae</taxon>
        <taxon>Listeria</taxon>
    </lineage>
</organism>
<evidence type="ECO:0000256" key="9">
    <source>
        <dbReference type="ARBA" id="ARBA00023125"/>
    </source>
</evidence>
<evidence type="ECO:0000313" key="16">
    <source>
        <dbReference type="Proteomes" id="UP000019253"/>
    </source>
</evidence>
<evidence type="ECO:0000259" key="14">
    <source>
        <dbReference type="PROSITE" id="PS50893"/>
    </source>
</evidence>
<dbReference type="InterPro" id="IPR027417">
    <property type="entry name" value="P-loop_NTPase"/>
</dbReference>
<keyword evidence="10" id="KW-0234">DNA repair</keyword>
<reference evidence="15 16" key="1">
    <citation type="journal article" date="2014" name="Int. J. Syst. Evol. Microbiol.">
        <title>Listeria floridensis sp. nov., Listeria aquatica sp. nov., Listeria cornellensis sp. nov., Listeria riparia sp. nov. and Listeria grandensis sp. nov., from agricultural and natural environments.</title>
        <authorList>
            <person name="den Bakker H.C."/>
            <person name="Warchocki S."/>
            <person name="Wright E.M."/>
            <person name="Allred A.F."/>
            <person name="Ahlstrom C."/>
            <person name="Manuel C.S."/>
            <person name="Stasiewicz M.J."/>
            <person name="Burrell A."/>
            <person name="Roof S."/>
            <person name="Strawn L."/>
            <person name="Fortes E.D."/>
            <person name="Nightingale K.K."/>
            <person name="Kephart D."/>
            <person name="Wiedmann M."/>
        </authorList>
    </citation>
    <scope>NUCLEOTIDE SEQUENCE [LARGE SCALE GENOMIC DNA]</scope>
    <source>
        <strain evidence="16">FSL F6-971</strain>
    </source>
</reference>